<proteinExistence type="predicted"/>
<evidence type="ECO:0000256" key="1">
    <source>
        <dbReference type="SAM" id="MobiDB-lite"/>
    </source>
</evidence>
<accession>A0ABU0C2K7</accession>
<keyword evidence="3" id="KW-1185">Reference proteome</keyword>
<reference evidence="2 3" key="1">
    <citation type="submission" date="2023-07" db="EMBL/GenBank/DDBJ databases">
        <title>Genomic Encyclopedia of Type Strains, Phase IV (KMG-IV): sequencing the most valuable type-strain genomes for metagenomic binning, comparative biology and taxonomic classification.</title>
        <authorList>
            <person name="Goeker M."/>
        </authorList>
    </citation>
    <scope>NUCLEOTIDE SEQUENCE [LARGE SCALE GENOMIC DNA]</scope>
    <source>
        <strain evidence="2 3">DSM 11549</strain>
    </source>
</reference>
<comment type="caution">
    <text evidence="2">The sequence shown here is derived from an EMBL/GenBank/DDBJ whole genome shotgun (WGS) entry which is preliminary data.</text>
</comment>
<dbReference type="EMBL" id="JAUSUK010000001">
    <property type="protein sequence ID" value="MDQ0324747.1"/>
    <property type="molecule type" value="Genomic_DNA"/>
</dbReference>
<organism evidence="2 3">
    <name type="scientific">Rhodopseudomonas julia</name>
    <dbReference type="NCBI Taxonomy" id="200617"/>
    <lineage>
        <taxon>Bacteria</taxon>
        <taxon>Pseudomonadati</taxon>
        <taxon>Pseudomonadota</taxon>
        <taxon>Alphaproteobacteria</taxon>
        <taxon>Hyphomicrobiales</taxon>
        <taxon>Nitrobacteraceae</taxon>
        <taxon>Rhodopseudomonas</taxon>
    </lineage>
</organism>
<protein>
    <recommendedName>
        <fullName evidence="4">Glycosyl transferase family 2</fullName>
    </recommendedName>
</protein>
<sequence>MITVLLSVPDDAQHLARSLTALVPAAVEGLVRDAYVVGTPGDDEIEAVADAAGAELVGREALTETIAAARGEWLLLMEGGARPLDGWMTAVREWMEEPGRGAATFTLVGKRKALFGFLEREEPLRRGVLMRKSDMEAAGAADDLKSLARGQSTKRLSARMAPPA</sequence>
<evidence type="ECO:0000313" key="3">
    <source>
        <dbReference type="Proteomes" id="UP001230253"/>
    </source>
</evidence>
<dbReference type="Proteomes" id="UP001230253">
    <property type="component" value="Unassembled WGS sequence"/>
</dbReference>
<evidence type="ECO:0000313" key="2">
    <source>
        <dbReference type="EMBL" id="MDQ0324747.1"/>
    </source>
</evidence>
<gene>
    <name evidence="2" type="ORF">J2R99_000596</name>
</gene>
<name>A0ABU0C2K7_9BRAD</name>
<dbReference type="RefSeq" id="WP_307153007.1">
    <property type="nucleotide sequence ID" value="NZ_JAUSUK010000001.1"/>
</dbReference>
<feature type="region of interest" description="Disordered" evidence="1">
    <location>
        <begin position="140"/>
        <end position="164"/>
    </location>
</feature>
<evidence type="ECO:0008006" key="4">
    <source>
        <dbReference type="Google" id="ProtNLM"/>
    </source>
</evidence>